<feature type="region of interest" description="Disordered" evidence="1">
    <location>
        <begin position="231"/>
        <end position="360"/>
    </location>
</feature>
<feature type="compositionally biased region" description="Low complexity" evidence="1">
    <location>
        <begin position="86"/>
        <end position="115"/>
    </location>
</feature>
<reference evidence="2 3" key="1">
    <citation type="submission" date="2024-02" db="EMBL/GenBank/DDBJ databases">
        <title>Chromosome-scale genome assembly of the rough periwinkle Littorina saxatilis.</title>
        <authorList>
            <person name="De Jode A."/>
            <person name="Faria R."/>
            <person name="Formenti G."/>
            <person name="Sims Y."/>
            <person name="Smith T.P."/>
            <person name="Tracey A."/>
            <person name="Wood J.M.D."/>
            <person name="Zagrodzka Z.B."/>
            <person name="Johannesson K."/>
            <person name="Butlin R.K."/>
            <person name="Leder E.H."/>
        </authorList>
    </citation>
    <scope>NUCLEOTIDE SEQUENCE [LARGE SCALE GENOMIC DNA]</scope>
    <source>
        <strain evidence="2">Snail1</strain>
        <tissue evidence="2">Muscle</tissue>
    </source>
</reference>
<comment type="caution">
    <text evidence="2">The sequence shown here is derived from an EMBL/GenBank/DDBJ whole genome shotgun (WGS) entry which is preliminary data.</text>
</comment>
<name>A0AAN9G8N6_9CAEN</name>
<feature type="compositionally biased region" description="Polar residues" evidence="1">
    <location>
        <begin position="67"/>
        <end position="85"/>
    </location>
</feature>
<feature type="compositionally biased region" description="Polar residues" evidence="1">
    <location>
        <begin position="269"/>
        <end position="290"/>
    </location>
</feature>
<evidence type="ECO:0000313" key="3">
    <source>
        <dbReference type="Proteomes" id="UP001374579"/>
    </source>
</evidence>
<sequence length="422" mass="45972">MTTRAARRVPPPSLGRVEETEPVERPDASDSNNNNTSGGTATGWKGSGGNRLSSIKERRPAQKKSRASSVNEGSTDNRTVQRQDSNPTPTTANNNNTTTIANNNTNTNNNDITAPSRRASVPQSNAPQTTVTRRASKPSFAGIGKRVSNMVRVGLAFKGRKGRDSVSDIDTNHMEVIHELPRSPRFTTFMSAEAQYAMMKGYEDKLYEQIATSHPQFRPVLQRTKTPFHNHVSFIDPEGEEGGKDGGSKNAPSPDEGFVSPGGKFVTSLPPSGHSTPAATRISSFTPTSDVSKSPESGTSSVSSSVALPSPFLRPLRRQSLDVDTNASQSHQRDGEGGTGWALHRTSSLPSLPAPGPSSNKRLVLTYRLESAMDILDTMKRRNKENSLSPRVFRISRQVDAVRDFNSWTKVWNKEFKVVKAK</sequence>
<feature type="compositionally biased region" description="Low complexity" evidence="1">
    <location>
        <begin position="291"/>
        <end position="311"/>
    </location>
</feature>
<gene>
    <name evidence="2" type="ORF">V1264_004803</name>
</gene>
<keyword evidence="3" id="KW-1185">Reference proteome</keyword>
<feature type="compositionally biased region" description="Low complexity" evidence="1">
    <location>
        <begin position="29"/>
        <end position="44"/>
    </location>
</feature>
<feature type="region of interest" description="Disordered" evidence="1">
    <location>
        <begin position="1"/>
        <end position="136"/>
    </location>
</feature>
<feature type="compositionally biased region" description="Polar residues" evidence="1">
    <location>
        <begin position="121"/>
        <end position="133"/>
    </location>
</feature>
<dbReference type="AlphaFoldDB" id="A0AAN9G8N6"/>
<accession>A0AAN9G8N6</accession>
<evidence type="ECO:0000313" key="2">
    <source>
        <dbReference type="EMBL" id="KAK7097895.1"/>
    </source>
</evidence>
<dbReference type="EMBL" id="JBAMIC010000013">
    <property type="protein sequence ID" value="KAK7097895.1"/>
    <property type="molecule type" value="Genomic_DNA"/>
</dbReference>
<organism evidence="2 3">
    <name type="scientific">Littorina saxatilis</name>
    <dbReference type="NCBI Taxonomy" id="31220"/>
    <lineage>
        <taxon>Eukaryota</taxon>
        <taxon>Metazoa</taxon>
        <taxon>Spiralia</taxon>
        <taxon>Lophotrochozoa</taxon>
        <taxon>Mollusca</taxon>
        <taxon>Gastropoda</taxon>
        <taxon>Caenogastropoda</taxon>
        <taxon>Littorinimorpha</taxon>
        <taxon>Littorinoidea</taxon>
        <taxon>Littorinidae</taxon>
        <taxon>Littorina</taxon>
    </lineage>
</organism>
<feature type="compositionally biased region" description="Basic and acidic residues" evidence="1">
    <location>
        <begin position="16"/>
        <end position="28"/>
    </location>
</feature>
<dbReference type="Proteomes" id="UP001374579">
    <property type="component" value="Unassembled WGS sequence"/>
</dbReference>
<evidence type="ECO:0000256" key="1">
    <source>
        <dbReference type="SAM" id="MobiDB-lite"/>
    </source>
</evidence>
<proteinExistence type="predicted"/>
<protein>
    <submittedName>
        <fullName evidence="2">Uncharacterized protein</fullName>
    </submittedName>
</protein>